<feature type="compositionally biased region" description="Basic residues" evidence="5">
    <location>
        <begin position="634"/>
        <end position="644"/>
    </location>
</feature>
<name>A0ABR0TVL9_AURPU</name>
<comment type="caution">
    <text evidence="4">Lacks conserved residue(s) required for the propagation of feature annotation.</text>
</comment>
<feature type="compositionally biased region" description="Low complexity" evidence="5">
    <location>
        <begin position="523"/>
        <end position="534"/>
    </location>
</feature>
<accession>A0ABR0TVL9</accession>
<sequence length="652" mass="73297">MELEVLRTVEKVLGGNLRIQSFFDLIVGTSTGGINALALGVKQWSVRYCIEMFEKFCDQAFTEREFRGVWGLEQAALLNHGSKYKATPLHNILKKTLGRSPLFGANDSLNAFKTKVAVTATSADGNEAMVFANYNRPQSSGDSQTFVRPEDPSHELEVWEAAAATSAAPFYFKPYTHTKTGTSYIDGGLYHNNPVNVANRERKLLWPAIANKHPDMLLSIGTGKNLIEPQRETLDRRSSSPKNDNTPFAPINKSGGIRRTFNALYQRFDNILDAEHTWTEFEADINNQNDGFPSPHVRLNLDLKSKLPPFDAKDKFREFQADVKRRLKDSDVVEAVKDVACSLVASSFYFKLAKTVPLRDGSFMCTGYICCRFEEGSSDLKALGEFLAKQCTPDFMPEFVIQDTSRCVPGRGVKVKLTGKMISRLTTYGMLRIPHIDFEIPNAMASTTIALVLQGGCKNVTQRYLLSGFPRTLVQEASCRPINSNHDSRSSSTSTNRDRRSYHQSQTARTERHQMQDRRSETSSASSRLSQARPSLPPRPQPSSQPYLYTAQSRMDSAIELAHYARAPNPPQQSPTPEENARPQTVPVYQAFSYERSRPRSDMPTQLVERAARKVQFEDERRLQKTRGDDGHSWSKRLVKKRGTGKVSVEAR</sequence>
<evidence type="ECO:0000256" key="1">
    <source>
        <dbReference type="ARBA" id="ARBA00022801"/>
    </source>
</evidence>
<evidence type="ECO:0000256" key="4">
    <source>
        <dbReference type="PROSITE-ProRule" id="PRU01161"/>
    </source>
</evidence>
<proteinExistence type="predicted"/>
<feature type="active site" description="Nucleophile" evidence="4">
    <location>
        <position position="30"/>
    </location>
</feature>
<feature type="region of interest" description="Disordered" evidence="5">
    <location>
        <begin position="618"/>
        <end position="652"/>
    </location>
</feature>
<feature type="region of interest" description="Disordered" evidence="5">
    <location>
        <begin position="231"/>
        <end position="252"/>
    </location>
</feature>
<dbReference type="SUPFAM" id="SSF52151">
    <property type="entry name" value="FabD/lysophospholipase-like"/>
    <property type="match status" value="1"/>
</dbReference>
<feature type="short sequence motif" description="DGA/G" evidence="4">
    <location>
        <begin position="186"/>
        <end position="188"/>
    </location>
</feature>
<feature type="active site" description="Proton acceptor" evidence="4">
    <location>
        <position position="186"/>
    </location>
</feature>
<feature type="short sequence motif" description="GXSXG" evidence="4">
    <location>
        <begin position="28"/>
        <end position="32"/>
    </location>
</feature>
<keyword evidence="2 4" id="KW-0442">Lipid degradation</keyword>
<protein>
    <recommendedName>
        <fullName evidence="6">PNPLA domain-containing protein</fullName>
    </recommendedName>
</protein>
<organism evidence="7 8">
    <name type="scientific">Aureobasidium pullulans</name>
    <name type="common">Black yeast</name>
    <name type="synonym">Pullularia pullulans</name>
    <dbReference type="NCBI Taxonomy" id="5580"/>
    <lineage>
        <taxon>Eukaryota</taxon>
        <taxon>Fungi</taxon>
        <taxon>Dikarya</taxon>
        <taxon>Ascomycota</taxon>
        <taxon>Pezizomycotina</taxon>
        <taxon>Dothideomycetes</taxon>
        <taxon>Dothideomycetidae</taxon>
        <taxon>Dothideales</taxon>
        <taxon>Saccotheciaceae</taxon>
        <taxon>Aureobasidium</taxon>
    </lineage>
</organism>
<dbReference type="Proteomes" id="UP001341245">
    <property type="component" value="Unassembled WGS sequence"/>
</dbReference>
<feature type="compositionally biased region" description="Basic and acidic residues" evidence="5">
    <location>
        <begin position="618"/>
        <end position="633"/>
    </location>
</feature>
<dbReference type="CDD" id="cd07199">
    <property type="entry name" value="Pat17_PNPLA8_PNPLA9_like"/>
    <property type="match status" value="1"/>
</dbReference>
<dbReference type="PANTHER" id="PTHR24185:SF1">
    <property type="entry name" value="CALCIUM-INDEPENDENT PHOSPHOLIPASE A2-GAMMA"/>
    <property type="match status" value="1"/>
</dbReference>
<feature type="domain" description="PNPLA" evidence="6">
    <location>
        <begin position="1"/>
        <end position="199"/>
    </location>
</feature>
<gene>
    <name evidence="7" type="ORF">QM012_000439</name>
</gene>
<evidence type="ECO:0000256" key="3">
    <source>
        <dbReference type="ARBA" id="ARBA00023098"/>
    </source>
</evidence>
<evidence type="ECO:0000256" key="5">
    <source>
        <dbReference type="SAM" id="MobiDB-lite"/>
    </source>
</evidence>
<dbReference type="InterPro" id="IPR002641">
    <property type="entry name" value="PNPLA_dom"/>
</dbReference>
<reference evidence="7 8" key="1">
    <citation type="submission" date="2023-11" db="EMBL/GenBank/DDBJ databases">
        <title>Draft genome sequence and annotation of the polyextremotolerant black yeast-like fungus Aureobasidium pullulans NRRL 62042.</title>
        <authorList>
            <person name="Dielentheis-Frenken M.R.E."/>
            <person name="Wibberg D."/>
            <person name="Blank L.M."/>
            <person name="Tiso T."/>
        </authorList>
    </citation>
    <scope>NUCLEOTIDE SEQUENCE [LARGE SCALE GENOMIC DNA]</scope>
    <source>
        <strain evidence="7 8">NRRL 62042</strain>
    </source>
</reference>
<dbReference type="Pfam" id="PF01734">
    <property type="entry name" value="Patatin"/>
    <property type="match status" value="1"/>
</dbReference>
<evidence type="ECO:0000313" key="8">
    <source>
        <dbReference type="Proteomes" id="UP001341245"/>
    </source>
</evidence>
<evidence type="ECO:0000259" key="6">
    <source>
        <dbReference type="PROSITE" id="PS51635"/>
    </source>
</evidence>
<evidence type="ECO:0000256" key="2">
    <source>
        <dbReference type="ARBA" id="ARBA00022963"/>
    </source>
</evidence>
<feature type="region of interest" description="Disordered" evidence="5">
    <location>
        <begin position="480"/>
        <end position="547"/>
    </location>
</feature>
<keyword evidence="1 4" id="KW-0378">Hydrolase</keyword>
<dbReference type="PANTHER" id="PTHR24185">
    <property type="entry name" value="CALCIUM-INDEPENDENT PHOSPHOLIPASE A2-GAMMA"/>
    <property type="match status" value="1"/>
</dbReference>
<dbReference type="EMBL" id="JASGXD010000001">
    <property type="protein sequence ID" value="KAK6008536.1"/>
    <property type="molecule type" value="Genomic_DNA"/>
</dbReference>
<keyword evidence="3 4" id="KW-0443">Lipid metabolism</keyword>
<dbReference type="Gene3D" id="3.40.1090.10">
    <property type="entry name" value="Cytosolic phospholipase A2 catalytic domain"/>
    <property type="match status" value="1"/>
</dbReference>
<dbReference type="InterPro" id="IPR016035">
    <property type="entry name" value="Acyl_Trfase/lysoPLipase"/>
</dbReference>
<comment type="caution">
    <text evidence="7">The sequence shown here is derived from an EMBL/GenBank/DDBJ whole genome shotgun (WGS) entry which is preliminary data.</text>
</comment>
<evidence type="ECO:0000313" key="7">
    <source>
        <dbReference type="EMBL" id="KAK6008536.1"/>
    </source>
</evidence>
<keyword evidence="8" id="KW-1185">Reference proteome</keyword>
<dbReference type="PROSITE" id="PS51635">
    <property type="entry name" value="PNPLA"/>
    <property type="match status" value="1"/>
</dbReference>
<feature type="compositionally biased region" description="Basic and acidic residues" evidence="5">
    <location>
        <begin position="509"/>
        <end position="521"/>
    </location>
</feature>